<feature type="domain" description="DUF438" evidence="2">
    <location>
        <begin position="127"/>
        <end position="192"/>
    </location>
</feature>
<dbReference type="GO" id="GO:0005886">
    <property type="term" value="C:plasma membrane"/>
    <property type="evidence" value="ECO:0007669"/>
    <property type="project" value="TreeGrafter"/>
</dbReference>
<dbReference type="AlphaFoldDB" id="A0A212KY76"/>
<dbReference type="Gene3D" id="1.20.120.520">
    <property type="entry name" value="nmb1532 protein domain like"/>
    <property type="match status" value="1"/>
</dbReference>
<dbReference type="Pfam" id="PF04282">
    <property type="entry name" value="DUF438"/>
    <property type="match status" value="1"/>
</dbReference>
<dbReference type="InterPro" id="IPR015077">
    <property type="entry name" value="DUF1858"/>
</dbReference>
<dbReference type="InterPro" id="IPR038062">
    <property type="entry name" value="ScdA-like_N_sf"/>
</dbReference>
<dbReference type="Pfam" id="PF01814">
    <property type="entry name" value="Hemerythrin"/>
    <property type="match status" value="1"/>
</dbReference>
<evidence type="ECO:0000259" key="1">
    <source>
        <dbReference type="Pfam" id="PF01814"/>
    </source>
</evidence>
<dbReference type="Pfam" id="PF08984">
    <property type="entry name" value="DUF1858"/>
    <property type="match status" value="1"/>
</dbReference>
<evidence type="ECO:0008006" key="5">
    <source>
        <dbReference type="Google" id="ProtNLM"/>
    </source>
</evidence>
<dbReference type="Gene3D" id="1.10.3910.10">
    <property type="entry name" value="SP0561-like"/>
    <property type="match status" value="1"/>
</dbReference>
<name>A0A212KY76_9BACT</name>
<dbReference type="SUPFAM" id="SSF140683">
    <property type="entry name" value="SP0561-like"/>
    <property type="match status" value="1"/>
</dbReference>
<evidence type="ECO:0000259" key="3">
    <source>
        <dbReference type="Pfam" id="PF08984"/>
    </source>
</evidence>
<dbReference type="PANTHER" id="PTHR39966">
    <property type="entry name" value="BLL2471 PROTEIN-RELATED"/>
    <property type="match status" value="1"/>
</dbReference>
<dbReference type="InterPro" id="IPR035965">
    <property type="entry name" value="PAS-like_dom_sf"/>
</dbReference>
<reference evidence="4" key="1">
    <citation type="submission" date="2016-08" db="EMBL/GenBank/DDBJ databases">
        <authorList>
            <person name="Seilhamer J.J."/>
        </authorList>
    </citation>
    <scope>NUCLEOTIDE SEQUENCE</scope>
    <source>
        <strain evidence="4">86-1</strain>
    </source>
</reference>
<evidence type="ECO:0000259" key="2">
    <source>
        <dbReference type="Pfam" id="PF04282"/>
    </source>
</evidence>
<accession>A0A212KY76</accession>
<sequence>MLWRAAASNVNTMKMLHKQVEVAMLLTKDTSIYTLTKEYPFLIDSLANHNKSFEKLKNPLLRQTVGRVASVEKAAGMGDESVLSLLLFIAGEIMTTTGESVEIAPPDAKGVQGNDTKASQDQRLAALKEIIKDLHDGVEFSQLQDKFNKTVGDITPQEIAALEQTLVNEGLPETEIKRMCHLHAALFQNALEGQQMPQVPPGHPVHTYLKENAQAKKLIAEIGEALGPSRTPTDAHWPFVLKRLSSLVQELAGIQTHYVRKENQLFPLLEKHDVSAPGKVMWEVHDDIRGKFRRAQELLADDNRVEGSAAVQDLIDEVAEMVSKEENILLPMCLQLLTEEDWSRCRLGDDEIGYSFGVTPEGEWSAAAVSLAVGTGQSGLVDLSTGQLPREVVDAILCNLPVDVSFVGPDDRVAYYSDSAHRIFPRSAAVIGREVKNCHPPKSVHMVTEILEAFKRGERDKAEFWLELGGKFIHIEYLALRNKQGAYLGCLEVGQDATHLRSLTGQRRLLEWE</sequence>
<dbReference type="Gene3D" id="3.30.450.20">
    <property type="entry name" value="PAS domain"/>
    <property type="match status" value="1"/>
</dbReference>
<dbReference type="PANTHER" id="PTHR39966:SF3">
    <property type="entry name" value="DUF438 DOMAIN-CONTAINING PROTEIN"/>
    <property type="match status" value="1"/>
</dbReference>
<protein>
    <recommendedName>
        <fullName evidence="5">Hemerythrin HHE cation binding domain protein</fullName>
    </recommendedName>
</protein>
<gene>
    <name evidence="4" type="ORF">KL86DES1_10268</name>
</gene>
<dbReference type="SUPFAM" id="SSF55785">
    <property type="entry name" value="PYP-like sensor domain (PAS domain)"/>
    <property type="match status" value="1"/>
</dbReference>
<evidence type="ECO:0000313" key="4">
    <source>
        <dbReference type="EMBL" id="SCM70223.1"/>
    </source>
</evidence>
<proteinExistence type="predicted"/>
<feature type="domain" description="Hemerythrin-like" evidence="1">
    <location>
        <begin position="203"/>
        <end position="333"/>
    </location>
</feature>
<organism evidence="4">
    <name type="scientific">uncultured Desulfovibrio sp</name>
    <dbReference type="NCBI Taxonomy" id="167968"/>
    <lineage>
        <taxon>Bacteria</taxon>
        <taxon>Pseudomonadati</taxon>
        <taxon>Thermodesulfobacteriota</taxon>
        <taxon>Desulfovibrionia</taxon>
        <taxon>Desulfovibrionales</taxon>
        <taxon>Desulfovibrionaceae</taxon>
        <taxon>Desulfovibrio</taxon>
        <taxon>environmental samples</taxon>
    </lineage>
</organism>
<feature type="domain" description="DUF1858" evidence="3">
    <location>
        <begin position="27"/>
        <end position="78"/>
    </location>
</feature>
<dbReference type="InterPro" id="IPR007380">
    <property type="entry name" value="DUF438"/>
</dbReference>
<dbReference type="InterPro" id="IPR012312">
    <property type="entry name" value="Hemerythrin-like"/>
</dbReference>
<dbReference type="EMBL" id="FMJC01000001">
    <property type="protein sequence ID" value="SCM70223.1"/>
    <property type="molecule type" value="Genomic_DNA"/>
</dbReference>
<dbReference type="Pfam" id="PF13596">
    <property type="entry name" value="PAS_10"/>
    <property type="match status" value="1"/>
</dbReference>